<feature type="compositionally biased region" description="Polar residues" evidence="1">
    <location>
        <begin position="156"/>
        <end position="166"/>
    </location>
</feature>
<keyword evidence="3" id="KW-1185">Reference proteome</keyword>
<gene>
    <name evidence="2" type="ORF">PXEA_LOCUS5487</name>
</gene>
<feature type="compositionally biased region" description="Low complexity" evidence="1">
    <location>
        <begin position="125"/>
        <end position="138"/>
    </location>
</feature>
<feature type="compositionally biased region" description="Polar residues" evidence="1">
    <location>
        <begin position="266"/>
        <end position="285"/>
    </location>
</feature>
<protein>
    <recommendedName>
        <fullName evidence="4">PH domain-containing protein</fullName>
    </recommendedName>
</protein>
<evidence type="ECO:0008006" key="4">
    <source>
        <dbReference type="Google" id="ProtNLM"/>
    </source>
</evidence>
<feature type="compositionally biased region" description="Low complexity" evidence="1">
    <location>
        <begin position="221"/>
        <end position="234"/>
    </location>
</feature>
<sequence>MKKAFLYCSFLNSGFRVYNDWVRFVFASESETDRSKWMNKLGLAAIGLSSSVQTARIGGFHPGYLTRGQPGLSNPSPASPFSASPLPTSIASSSVVTSPTTNFAHSAVVSTSATLSFGSKSRPTLSLSASPSPSAPASQKGFPSVGETDAEAKGTFPSTGLSSPSTPFGPASVIKSTGTASTELGLSVVAAKLFGQAASLLQPIASSSLLSGMLTSANSASSSKSAPCPAIPSSLSVPDTTSSASHSPLSGSDGSHESSHCPVTVSAESSGRGSIGNQSSLTYPTPGNRWRPGASSIGPIGSTLFITHRSSVLQPADDALINFDQTKPIAEKQAAVSRGNARHLAVSECYTESDCSDDMEGAQSANLDEDYTTGEWTLVLFMPISIDDVSAGEPEDSSSTRWSLSTRAGRLSVPSAAPVASNSTTITSSPPSGFLRRMLVGNAAKQVTLTAHSGLVSPMNVTETSASPRLGRRGVGKESLSTGNLSQLEEIESRSRGIDCSPICSWGRRSPGGPSLTRQRPVVVRRRTPVEINPSLFLGLASPPPISATFVYPSSQMGSGSPIVKVPTASPR</sequence>
<feature type="compositionally biased region" description="Polar residues" evidence="1">
    <location>
        <begin position="235"/>
        <end position="253"/>
    </location>
</feature>
<comment type="caution">
    <text evidence="2">The sequence shown here is derived from an EMBL/GenBank/DDBJ whole genome shotgun (WGS) entry which is preliminary data.</text>
</comment>
<reference evidence="2" key="1">
    <citation type="submission" date="2018-11" db="EMBL/GenBank/DDBJ databases">
        <authorList>
            <consortium name="Pathogen Informatics"/>
        </authorList>
    </citation>
    <scope>NUCLEOTIDE SEQUENCE</scope>
</reference>
<evidence type="ECO:0000313" key="3">
    <source>
        <dbReference type="Proteomes" id="UP000784294"/>
    </source>
</evidence>
<evidence type="ECO:0000313" key="2">
    <source>
        <dbReference type="EMBL" id="VEL12047.1"/>
    </source>
</evidence>
<proteinExistence type="predicted"/>
<feature type="region of interest" description="Disordered" evidence="1">
    <location>
        <begin position="221"/>
        <end position="289"/>
    </location>
</feature>
<feature type="region of interest" description="Disordered" evidence="1">
    <location>
        <begin position="66"/>
        <end position="85"/>
    </location>
</feature>
<accession>A0A3S5BPD8</accession>
<dbReference type="EMBL" id="CAAALY010013616">
    <property type="protein sequence ID" value="VEL12047.1"/>
    <property type="molecule type" value="Genomic_DNA"/>
</dbReference>
<organism evidence="2 3">
    <name type="scientific">Protopolystoma xenopodis</name>
    <dbReference type="NCBI Taxonomy" id="117903"/>
    <lineage>
        <taxon>Eukaryota</taxon>
        <taxon>Metazoa</taxon>
        <taxon>Spiralia</taxon>
        <taxon>Lophotrochozoa</taxon>
        <taxon>Platyhelminthes</taxon>
        <taxon>Monogenea</taxon>
        <taxon>Polyopisthocotylea</taxon>
        <taxon>Polystomatidea</taxon>
        <taxon>Polystomatidae</taxon>
        <taxon>Protopolystoma</taxon>
    </lineage>
</organism>
<name>A0A3S5BPD8_9PLAT</name>
<feature type="region of interest" description="Disordered" evidence="1">
    <location>
        <begin position="125"/>
        <end position="167"/>
    </location>
</feature>
<evidence type="ECO:0000256" key="1">
    <source>
        <dbReference type="SAM" id="MobiDB-lite"/>
    </source>
</evidence>
<dbReference type="Proteomes" id="UP000784294">
    <property type="component" value="Unassembled WGS sequence"/>
</dbReference>
<dbReference type="AlphaFoldDB" id="A0A3S5BPD8"/>
<feature type="region of interest" description="Disordered" evidence="1">
    <location>
        <begin position="459"/>
        <end position="483"/>
    </location>
</feature>
<feature type="compositionally biased region" description="Low complexity" evidence="1">
    <location>
        <begin position="72"/>
        <end position="85"/>
    </location>
</feature>
<dbReference type="OrthoDB" id="6288748at2759"/>